<proteinExistence type="predicted"/>
<sequence>MQDSHIKVDAKHTYRFLSLCEGNWHACIYVNCQCCSYAHPCEAADFLFLPDAEGRPCIFPMSAAHFLFARVPEADECLLHITLRDFLLMYKNLFEPIKKGESCCPIKQLLKQEIDACYDW</sequence>
<name>A0ABZ0U818_9FIRM</name>
<dbReference type="EMBL" id="CP136422">
    <property type="protein sequence ID" value="WPX72379.1"/>
    <property type="molecule type" value="Genomic_DNA"/>
</dbReference>
<evidence type="ECO:0000313" key="2">
    <source>
        <dbReference type="Proteomes" id="UP001325248"/>
    </source>
</evidence>
<organism evidence="1 2">
    <name type="scientific">Blautia producta</name>
    <dbReference type="NCBI Taxonomy" id="33035"/>
    <lineage>
        <taxon>Bacteria</taxon>
        <taxon>Bacillati</taxon>
        <taxon>Bacillota</taxon>
        <taxon>Clostridia</taxon>
        <taxon>Lachnospirales</taxon>
        <taxon>Lachnospiraceae</taxon>
        <taxon>Blautia</taxon>
    </lineage>
</organism>
<protein>
    <submittedName>
        <fullName evidence="1">Uncharacterized protein</fullName>
    </submittedName>
</protein>
<evidence type="ECO:0000313" key="1">
    <source>
        <dbReference type="EMBL" id="WPX72379.1"/>
    </source>
</evidence>
<gene>
    <name evidence="1" type="ORF">BLCOC_07150</name>
</gene>
<dbReference type="Proteomes" id="UP001325248">
    <property type="component" value="Chromosome"/>
</dbReference>
<accession>A0ABZ0U818</accession>
<keyword evidence="2" id="KW-1185">Reference proteome</keyword>
<reference evidence="1" key="1">
    <citation type="submission" date="2023-10" db="EMBL/GenBank/DDBJ databases">
        <title>Genome sequence of Blautia coccoides DSM 935.</title>
        <authorList>
            <person name="Boeer T."/>
            <person name="Bengelsdorf F.R."/>
            <person name="Daniel R."/>
            <person name="Poehlein A."/>
        </authorList>
    </citation>
    <scope>NUCLEOTIDE SEQUENCE [LARGE SCALE GENOMIC DNA]</scope>
    <source>
        <strain evidence="1">DSM 935</strain>
    </source>
</reference>